<dbReference type="AlphaFoldDB" id="A0A319BPT7"/>
<keyword evidence="1" id="KW-1133">Transmembrane helix</keyword>
<protein>
    <submittedName>
        <fullName evidence="2">Uncharacterized protein</fullName>
    </submittedName>
</protein>
<reference evidence="2" key="1">
    <citation type="submission" date="2016-12" db="EMBL/GenBank/DDBJ databases">
        <title>The genomes of Aspergillus section Nigri reveals drivers in fungal speciation.</title>
        <authorList>
            <consortium name="DOE Joint Genome Institute"/>
            <person name="Vesth T.C."/>
            <person name="Nybo J."/>
            <person name="Theobald S."/>
            <person name="Brandl J."/>
            <person name="Frisvad J.C."/>
            <person name="Nielsen K.F."/>
            <person name="Lyhne E.K."/>
            <person name="Kogle M.E."/>
            <person name="Kuo A."/>
            <person name="Riley R."/>
            <person name="Clum A."/>
            <person name="Nolan M."/>
            <person name="Lipzen A."/>
            <person name="Salamov A."/>
            <person name="Henrissat B."/>
            <person name="Wiebenga A."/>
            <person name="De Vries R.P."/>
            <person name="Grigoriev I.V."/>
            <person name="Mortensen U.H."/>
            <person name="Andersen M.R."/>
            <person name="Baker S.E."/>
        </authorList>
    </citation>
    <scope>NUCLEOTIDE SEQUENCE [LARGE SCALE GENOMIC DNA]</scope>
    <source>
        <strain evidence="2">CBS 113365</strain>
    </source>
</reference>
<keyword evidence="3" id="KW-1185">Reference proteome</keyword>
<evidence type="ECO:0000313" key="3">
    <source>
        <dbReference type="Proteomes" id="UP000248405"/>
    </source>
</evidence>
<dbReference type="EMBL" id="KZ821614">
    <property type="protein sequence ID" value="PYH74414.1"/>
    <property type="molecule type" value="Genomic_DNA"/>
</dbReference>
<dbReference type="GeneID" id="37205801"/>
<keyword evidence="1" id="KW-0472">Membrane</keyword>
<sequence>MIRKTIRNPTRFDDCYATQKRTATKRKEKGKSYHTYLSIHSHYYNYYSRYDRVMTRLVIYRRFELIVTFCFVFSCFSISSASLLYEPYLSI</sequence>
<feature type="transmembrane region" description="Helical" evidence="1">
    <location>
        <begin position="63"/>
        <end position="85"/>
    </location>
</feature>
<organism evidence="2 3">
    <name type="scientific">Aspergillus vadensis (strain CBS 113365 / IMI 142717 / IBT 24658)</name>
    <dbReference type="NCBI Taxonomy" id="1448311"/>
    <lineage>
        <taxon>Eukaryota</taxon>
        <taxon>Fungi</taxon>
        <taxon>Dikarya</taxon>
        <taxon>Ascomycota</taxon>
        <taxon>Pezizomycotina</taxon>
        <taxon>Eurotiomycetes</taxon>
        <taxon>Eurotiomycetidae</taxon>
        <taxon>Eurotiales</taxon>
        <taxon>Aspergillaceae</taxon>
        <taxon>Aspergillus</taxon>
        <taxon>Aspergillus subgen. Circumdati</taxon>
    </lineage>
</organism>
<proteinExistence type="predicted"/>
<dbReference type="Proteomes" id="UP000248405">
    <property type="component" value="Unassembled WGS sequence"/>
</dbReference>
<evidence type="ECO:0000313" key="2">
    <source>
        <dbReference type="EMBL" id="PYH74414.1"/>
    </source>
</evidence>
<gene>
    <name evidence="2" type="ORF">BO88DRAFT_10365</name>
</gene>
<dbReference type="RefSeq" id="XP_025568208.1">
    <property type="nucleotide sequence ID" value="XM_025701209.1"/>
</dbReference>
<name>A0A319BPT7_ASPVC</name>
<keyword evidence="1" id="KW-0812">Transmembrane</keyword>
<evidence type="ECO:0000256" key="1">
    <source>
        <dbReference type="SAM" id="Phobius"/>
    </source>
</evidence>
<accession>A0A319BPT7</accession>